<evidence type="ECO:0000313" key="3">
    <source>
        <dbReference type="Proteomes" id="UP001367508"/>
    </source>
</evidence>
<evidence type="ECO:0000256" key="1">
    <source>
        <dbReference type="SAM" id="MobiDB-lite"/>
    </source>
</evidence>
<name>A0AAN9L4Z3_CANGL</name>
<evidence type="ECO:0000313" key="2">
    <source>
        <dbReference type="EMBL" id="KAK7329294.1"/>
    </source>
</evidence>
<reference evidence="2 3" key="1">
    <citation type="submission" date="2024-01" db="EMBL/GenBank/DDBJ databases">
        <title>The genomes of 5 underutilized Papilionoideae crops provide insights into root nodulation and disease resistanc.</title>
        <authorList>
            <person name="Jiang F."/>
        </authorList>
    </citation>
    <scope>NUCLEOTIDE SEQUENCE [LARGE SCALE GENOMIC DNA]</scope>
    <source>
        <strain evidence="2">LVBAO_FW01</strain>
        <tissue evidence="2">Leaves</tissue>
    </source>
</reference>
<dbReference type="AlphaFoldDB" id="A0AAN9L4Z3"/>
<feature type="region of interest" description="Disordered" evidence="1">
    <location>
        <begin position="1"/>
        <end position="31"/>
    </location>
</feature>
<feature type="compositionally biased region" description="Basic and acidic residues" evidence="1">
    <location>
        <begin position="1"/>
        <end position="12"/>
    </location>
</feature>
<gene>
    <name evidence="2" type="ORF">VNO77_23449</name>
</gene>
<feature type="compositionally biased region" description="Basic residues" evidence="1">
    <location>
        <begin position="78"/>
        <end position="87"/>
    </location>
</feature>
<proteinExistence type="predicted"/>
<keyword evidence="3" id="KW-1185">Reference proteome</keyword>
<sequence>MLAPREDLHDDLEPGAAMTLLPGNDESRGDHATLGRMHQVAPFVLHGVLRYMQGVSSPESSPCKVAPMPGKEVDVKKPMQKPKKKVPYKNYKGGEAQIVESVACNSFVCGSNPAQRFGGFSTFYSYVQFPLNYKTTLQNSKIAPKASIIPK</sequence>
<organism evidence="2 3">
    <name type="scientific">Canavalia gladiata</name>
    <name type="common">Sword bean</name>
    <name type="synonym">Dolichos gladiatus</name>
    <dbReference type="NCBI Taxonomy" id="3824"/>
    <lineage>
        <taxon>Eukaryota</taxon>
        <taxon>Viridiplantae</taxon>
        <taxon>Streptophyta</taxon>
        <taxon>Embryophyta</taxon>
        <taxon>Tracheophyta</taxon>
        <taxon>Spermatophyta</taxon>
        <taxon>Magnoliopsida</taxon>
        <taxon>eudicotyledons</taxon>
        <taxon>Gunneridae</taxon>
        <taxon>Pentapetalae</taxon>
        <taxon>rosids</taxon>
        <taxon>fabids</taxon>
        <taxon>Fabales</taxon>
        <taxon>Fabaceae</taxon>
        <taxon>Papilionoideae</taxon>
        <taxon>50 kb inversion clade</taxon>
        <taxon>NPAAA clade</taxon>
        <taxon>indigoferoid/millettioid clade</taxon>
        <taxon>Phaseoleae</taxon>
        <taxon>Canavalia</taxon>
    </lineage>
</organism>
<dbReference type="Proteomes" id="UP001367508">
    <property type="component" value="Unassembled WGS sequence"/>
</dbReference>
<protein>
    <submittedName>
        <fullName evidence="2">Uncharacterized protein</fullName>
    </submittedName>
</protein>
<accession>A0AAN9L4Z3</accession>
<dbReference type="EMBL" id="JAYMYQ010000005">
    <property type="protein sequence ID" value="KAK7329294.1"/>
    <property type="molecule type" value="Genomic_DNA"/>
</dbReference>
<comment type="caution">
    <text evidence="2">The sequence shown here is derived from an EMBL/GenBank/DDBJ whole genome shotgun (WGS) entry which is preliminary data.</text>
</comment>
<feature type="region of interest" description="Disordered" evidence="1">
    <location>
        <begin position="57"/>
        <end position="87"/>
    </location>
</feature>